<feature type="transmembrane region" description="Helical" evidence="1">
    <location>
        <begin position="170"/>
        <end position="189"/>
    </location>
</feature>
<feature type="transmembrane region" description="Helical" evidence="1">
    <location>
        <begin position="110"/>
        <end position="133"/>
    </location>
</feature>
<name>A0A1Y2MNI7_PSEAH</name>
<feature type="transmembrane region" description="Helical" evidence="1">
    <location>
        <begin position="356"/>
        <end position="382"/>
    </location>
</feature>
<gene>
    <name evidence="3" type="ORF">BG845_05487</name>
</gene>
<dbReference type="Pfam" id="PF01970">
    <property type="entry name" value="TctA"/>
    <property type="match status" value="1"/>
</dbReference>
<feature type="domain" description="DUF112" evidence="2">
    <location>
        <begin position="21"/>
        <end position="440"/>
    </location>
</feature>
<keyword evidence="1" id="KW-1133">Transmembrane helix</keyword>
<dbReference type="RefSeq" id="WP_085915614.1">
    <property type="nucleotide sequence ID" value="NZ_AP018920.1"/>
</dbReference>
<feature type="transmembrane region" description="Helical" evidence="1">
    <location>
        <begin position="62"/>
        <end position="82"/>
    </location>
</feature>
<evidence type="ECO:0000256" key="1">
    <source>
        <dbReference type="SAM" id="Phobius"/>
    </source>
</evidence>
<feature type="transmembrane region" description="Helical" evidence="1">
    <location>
        <begin position="259"/>
        <end position="280"/>
    </location>
</feature>
<reference evidence="3 4" key="1">
    <citation type="submission" date="2016-09" db="EMBL/GenBank/DDBJ databases">
        <title>Pseudonocardia autotrophica DSM535, a candidate organism with high potential of specific P450 cytochromes.</title>
        <authorList>
            <person name="Grumaz C."/>
            <person name="Vainshtein Y."/>
            <person name="Kirstahler P."/>
            <person name="Sohn K."/>
        </authorList>
    </citation>
    <scope>NUCLEOTIDE SEQUENCE [LARGE SCALE GENOMIC DNA]</scope>
    <source>
        <strain evidence="3 4">DSM 535</strain>
    </source>
</reference>
<keyword evidence="4" id="KW-1185">Reference proteome</keyword>
<proteinExistence type="predicted"/>
<dbReference type="InterPro" id="IPR002823">
    <property type="entry name" value="DUF112_TM"/>
</dbReference>
<dbReference type="PANTHER" id="PTHR35342:SF5">
    <property type="entry name" value="TRICARBOXYLIC TRANSPORT PROTEIN"/>
    <property type="match status" value="1"/>
</dbReference>
<feature type="transmembrane region" description="Helical" evidence="1">
    <location>
        <begin position="145"/>
        <end position="164"/>
    </location>
</feature>
<dbReference type="PANTHER" id="PTHR35342">
    <property type="entry name" value="TRICARBOXYLIC TRANSPORT PROTEIN"/>
    <property type="match status" value="1"/>
</dbReference>
<feature type="transmembrane region" description="Helical" evidence="1">
    <location>
        <begin position="463"/>
        <end position="487"/>
    </location>
</feature>
<dbReference type="STRING" id="2074.BG845_05487"/>
<evidence type="ECO:0000313" key="4">
    <source>
        <dbReference type="Proteomes" id="UP000194360"/>
    </source>
</evidence>
<feature type="transmembrane region" description="Helical" evidence="1">
    <location>
        <begin position="201"/>
        <end position="225"/>
    </location>
</feature>
<accession>A0A1Y2MNI7</accession>
<keyword evidence="1" id="KW-0472">Membrane</keyword>
<sequence length="505" mass="52250">MDLIAPLLGGFVSLFTSPMVLGALVAAVTAGLVIGALPGLTATMGMALFLPFTFLMPPEVGLSAMVGIFAGGIAGGAIPAILLNVPGTPASAATALEGYPMSRAGHGREALNIAMLAGAVGGMVSGLLMAVLAPTIARVALNFQAPEFFVLAVYGLTIISAVSGKSLIKGYAAGLLGLVLGVIGLDPVSGQLRLTMGSDELYGGISLIPVLIGVFGVTQVLVMIADRGGTQRLPEIRGPRWISRQNLRDTAPTMARGSVIGSIVGAIPGTGTDIGAFLAYSDAKRRNRGRVPFGKGNPTGVAGPESANNGVVGGAMIPTFTLGIPGEAGTAVLLGGLLVHGLTPGPDLFTGPQSGIVYTIFASFILSALLVLVVGTTAVRAFSHVVRIPPHVLIPIIALLCLMGAYAIDNRFTDVLVAVVFGVLGYLMVRNDFPVSPLILGLILGPMAEVNFRRAMTITHGDWTVFFTRPASLLFWALIVLTLFWVWRSGRKERRQTEAVAAQHD</sequence>
<evidence type="ECO:0000313" key="3">
    <source>
        <dbReference type="EMBL" id="OSY36237.1"/>
    </source>
</evidence>
<comment type="caution">
    <text evidence="3">The sequence shown here is derived from an EMBL/GenBank/DDBJ whole genome shotgun (WGS) entry which is preliminary data.</text>
</comment>
<feature type="transmembrane region" description="Helical" evidence="1">
    <location>
        <begin position="388"/>
        <end position="408"/>
    </location>
</feature>
<dbReference type="OrthoDB" id="9781349at2"/>
<dbReference type="Proteomes" id="UP000194360">
    <property type="component" value="Unassembled WGS sequence"/>
</dbReference>
<organism evidence="3 4">
    <name type="scientific">Pseudonocardia autotrophica</name>
    <name type="common">Amycolata autotrophica</name>
    <name type="synonym">Nocardia autotrophica</name>
    <dbReference type="NCBI Taxonomy" id="2074"/>
    <lineage>
        <taxon>Bacteria</taxon>
        <taxon>Bacillati</taxon>
        <taxon>Actinomycetota</taxon>
        <taxon>Actinomycetes</taxon>
        <taxon>Pseudonocardiales</taxon>
        <taxon>Pseudonocardiaceae</taxon>
        <taxon>Pseudonocardia</taxon>
    </lineage>
</organism>
<evidence type="ECO:0000259" key="2">
    <source>
        <dbReference type="Pfam" id="PF01970"/>
    </source>
</evidence>
<dbReference type="EMBL" id="MIGB01000041">
    <property type="protein sequence ID" value="OSY36237.1"/>
    <property type="molecule type" value="Genomic_DNA"/>
</dbReference>
<feature type="transmembrane region" description="Helical" evidence="1">
    <location>
        <begin position="415"/>
        <end position="443"/>
    </location>
</feature>
<protein>
    <submittedName>
        <fullName evidence="3">Tripartite tricarboxylate transporter TctA family protein</fullName>
    </submittedName>
</protein>
<dbReference type="AlphaFoldDB" id="A0A1Y2MNI7"/>
<keyword evidence="1" id="KW-0812">Transmembrane</keyword>
<feature type="transmembrane region" description="Helical" evidence="1">
    <location>
        <begin position="32"/>
        <end position="55"/>
    </location>
</feature>